<proteinExistence type="predicted"/>
<dbReference type="AlphaFoldDB" id="A0A8G1UN13"/>
<name>A0A8G1UN13_9ACTN</name>
<organism evidence="1 2">
    <name type="scientific">Kitasatospora cineracea</name>
    <dbReference type="NCBI Taxonomy" id="88074"/>
    <lineage>
        <taxon>Bacteria</taxon>
        <taxon>Bacillati</taxon>
        <taxon>Actinomycetota</taxon>
        <taxon>Actinomycetes</taxon>
        <taxon>Kitasatosporales</taxon>
        <taxon>Streptomycetaceae</taxon>
        <taxon>Kitasatospora</taxon>
    </lineage>
</organism>
<accession>A0A8G1UN13</accession>
<dbReference type="Proteomes" id="UP000267408">
    <property type="component" value="Unassembled WGS sequence"/>
</dbReference>
<sequence>MHRQPAVPCLVKSPALEGLPGLSVDERLIRLPDPRRRGLHRPFVSMLLTASCAVPAGMRPYTTIGQWTAAPQRTLARPGTRCVAA</sequence>
<reference evidence="1 2" key="1">
    <citation type="submission" date="2018-11" db="EMBL/GenBank/DDBJ databases">
        <title>Sequencing the genomes of 1000 actinobacteria strains.</title>
        <authorList>
            <person name="Klenk H.-P."/>
        </authorList>
    </citation>
    <scope>NUCLEOTIDE SEQUENCE [LARGE SCALE GENOMIC DNA]</scope>
    <source>
        <strain evidence="1 2">DSM 44780</strain>
    </source>
</reference>
<dbReference type="EMBL" id="RJVJ01000001">
    <property type="protein sequence ID" value="ROR47007.1"/>
    <property type="molecule type" value="Genomic_DNA"/>
</dbReference>
<gene>
    <name evidence="1" type="ORF">EDD39_5318</name>
</gene>
<evidence type="ECO:0000313" key="2">
    <source>
        <dbReference type="Proteomes" id="UP000267408"/>
    </source>
</evidence>
<evidence type="ECO:0000313" key="1">
    <source>
        <dbReference type="EMBL" id="ROR47007.1"/>
    </source>
</evidence>
<protein>
    <submittedName>
        <fullName evidence="1">Uncharacterized protein</fullName>
    </submittedName>
</protein>
<comment type="caution">
    <text evidence="1">The sequence shown here is derived from an EMBL/GenBank/DDBJ whole genome shotgun (WGS) entry which is preliminary data.</text>
</comment>